<dbReference type="Pfam" id="PF00581">
    <property type="entry name" value="Rhodanese"/>
    <property type="match status" value="1"/>
</dbReference>
<dbReference type="AlphaFoldDB" id="A0A6J6EYJ5"/>
<dbReference type="PRINTS" id="PR00411">
    <property type="entry name" value="PNDRDTASEI"/>
</dbReference>
<dbReference type="SMART" id="SM00450">
    <property type="entry name" value="RHOD"/>
    <property type="match status" value="1"/>
</dbReference>
<comment type="similarity">
    <text evidence="2">Belongs to the class-III pyridine nucleotide-disulfide oxidoreductase family.</text>
</comment>
<dbReference type="InterPro" id="IPR036188">
    <property type="entry name" value="FAD/NAD-bd_sf"/>
</dbReference>
<dbReference type="InterPro" id="IPR050260">
    <property type="entry name" value="FAD-bd_OxRdtase"/>
</dbReference>
<dbReference type="InterPro" id="IPR036873">
    <property type="entry name" value="Rhodanese-like_dom_sf"/>
</dbReference>
<comment type="cofactor">
    <cofactor evidence="1">
        <name>FAD</name>
        <dbReference type="ChEBI" id="CHEBI:57692"/>
    </cofactor>
</comment>
<evidence type="ECO:0000256" key="1">
    <source>
        <dbReference type="ARBA" id="ARBA00001974"/>
    </source>
</evidence>
<proteinExistence type="inferred from homology"/>
<accession>A0A6J6EYJ5</accession>
<feature type="domain" description="Rhodanese" evidence="7">
    <location>
        <begin position="457"/>
        <end position="543"/>
    </location>
</feature>
<dbReference type="SUPFAM" id="SSF51905">
    <property type="entry name" value="FAD/NAD(P)-binding domain"/>
    <property type="match status" value="1"/>
</dbReference>
<evidence type="ECO:0000256" key="6">
    <source>
        <dbReference type="ARBA" id="ARBA00023284"/>
    </source>
</evidence>
<keyword evidence="5" id="KW-0560">Oxidoreductase</keyword>
<dbReference type="PANTHER" id="PTHR43429">
    <property type="entry name" value="PYRIDINE NUCLEOTIDE-DISULFIDE OXIDOREDUCTASE DOMAIN-CONTAINING"/>
    <property type="match status" value="1"/>
</dbReference>
<dbReference type="PANTHER" id="PTHR43429:SF1">
    <property type="entry name" value="NAD(P)H SULFUR OXIDOREDUCTASE (COA-DEPENDENT)"/>
    <property type="match status" value="1"/>
</dbReference>
<dbReference type="PRINTS" id="PR00368">
    <property type="entry name" value="FADPNR"/>
</dbReference>
<keyword evidence="3" id="KW-0285">Flavoprotein</keyword>
<gene>
    <name evidence="8" type="ORF">UFOPK1767_00282</name>
</gene>
<name>A0A6J6EYJ5_9ZZZZ</name>
<dbReference type="SUPFAM" id="SSF52821">
    <property type="entry name" value="Rhodanese/Cell cycle control phosphatase"/>
    <property type="match status" value="1"/>
</dbReference>
<protein>
    <submittedName>
        <fullName evidence="8">Unannotated protein</fullName>
    </submittedName>
</protein>
<organism evidence="8">
    <name type="scientific">freshwater metagenome</name>
    <dbReference type="NCBI Taxonomy" id="449393"/>
    <lineage>
        <taxon>unclassified sequences</taxon>
        <taxon>metagenomes</taxon>
        <taxon>ecological metagenomes</taxon>
    </lineage>
</organism>
<evidence type="ECO:0000256" key="2">
    <source>
        <dbReference type="ARBA" id="ARBA00009130"/>
    </source>
</evidence>
<dbReference type="EMBL" id="CAEZTZ010000021">
    <property type="protein sequence ID" value="CAB4580515.1"/>
    <property type="molecule type" value="Genomic_DNA"/>
</dbReference>
<sequence length="553" mass="58725">MKVVIVGGVAGGMSAATRLRRLDENADITVYEAGPDVSFANCGLPYFIGGVIGKRESLLLQTPESLAARFNLDVRVNSRVLSIDRAARTVTVRNSETNETFTDSYDSLILSPGAAPRQLVIPGWDRALTLRSLPDADRIVAAIGGAPKHIVILGAGFIGVEVAENLRHRGHSVSIVQSGPSILSPFDPEMIEQFHVNLERHGIQILVNTTATEITEYAVELSDGARLTADVVISSVGVTPDHALAVEAGLRIGAAGGIWVDNQQRTSDPAIYAVGDAAEKQSAFTDEDQMVWLANLANRHGRLVADVVAGLDVTARPSVTTGIVGAFGMAAAITGLSEKSARRAGIVHQVMHLHPSSHAGYYPGAETMSLKVVFAPDTGAILGAQAVGNDGADKRIDVIATAIYGRLTVSDLMNLELAYAPQFASAKDAINQAGYVGDNIMDGRTPTVQWHELEERRAAGAVLIDVRTADENQAGAIPGSLLIPVDDLRNRLEEIPAKDVIVHCKVGQRGHTATQLLRSHGIRASNLDGGYLTWRAGMDSIVRSNSVSPFTNN</sequence>
<dbReference type="InterPro" id="IPR016156">
    <property type="entry name" value="FAD/NAD-linked_Rdtase_dimer_sf"/>
</dbReference>
<keyword evidence="6" id="KW-0676">Redox-active center</keyword>
<evidence type="ECO:0000256" key="5">
    <source>
        <dbReference type="ARBA" id="ARBA00023002"/>
    </source>
</evidence>
<evidence type="ECO:0000313" key="8">
    <source>
        <dbReference type="EMBL" id="CAB4580515.1"/>
    </source>
</evidence>
<evidence type="ECO:0000256" key="3">
    <source>
        <dbReference type="ARBA" id="ARBA00022630"/>
    </source>
</evidence>
<dbReference type="InterPro" id="IPR004099">
    <property type="entry name" value="Pyr_nucl-diS_OxRdtase_dimer"/>
</dbReference>
<dbReference type="Pfam" id="PF02852">
    <property type="entry name" value="Pyr_redox_dim"/>
    <property type="match status" value="1"/>
</dbReference>
<dbReference type="PROSITE" id="PS50206">
    <property type="entry name" value="RHODANESE_3"/>
    <property type="match status" value="1"/>
</dbReference>
<dbReference type="GO" id="GO:0016491">
    <property type="term" value="F:oxidoreductase activity"/>
    <property type="evidence" value="ECO:0007669"/>
    <property type="project" value="UniProtKB-KW"/>
</dbReference>
<dbReference type="Pfam" id="PF07992">
    <property type="entry name" value="Pyr_redox_2"/>
    <property type="match status" value="1"/>
</dbReference>
<dbReference type="InterPro" id="IPR001763">
    <property type="entry name" value="Rhodanese-like_dom"/>
</dbReference>
<reference evidence="8" key="1">
    <citation type="submission" date="2020-05" db="EMBL/GenBank/DDBJ databases">
        <authorList>
            <person name="Chiriac C."/>
            <person name="Salcher M."/>
            <person name="Ghai R."/>
            <person name="Kavagutti S V."/>
        </authorList>
    </citation>
    <scope>NUCLEOTIDE SEQUENCE</scope>
</reference>
<dbReference type="Gene3D" id="3.40.250.10">
    <property type="entry name" value="Rhodanese-like domain"/>
    <property type="match status" value="1"/>
</dbReference>
<dbReference type="Gene3D" id="3.50.50.60">
    <property type="entry name" value="FAD/NAD(P)-binding domain"/>
    <property type="match status" value="2"/>
</dbReference>
<keyword evidence="4" id="KW-0274">FAD</keyword>
<evidence type="ECO:0000256" key="4">
    <source>
        <dbReference type="ARBA" id="ARBA00022827"/>
    </source>
</evidence>
<dbReference type="SUPFAM" id="SSF55424">
    <property type="entry name" value="FAD/NAD-linked reductases, dimerisation (C-terminal) domain"/>
    <property type="match status" value="1"/>
</dbReference>
<evidence type="ECO:0000259" key="7">
    <source>
        <dbReference type="PROSITE" id="PS50206"/>
    </source>
</evidence>
<dbReference type="InterPro" id="IPR023753">
    <property type="entry name" value="FAD/NAD-binding_dom"/>
</dbReference>